<dbReference type="EMBL" id="JAPEUR010000117">
    <property type="protein sequence ID" value="KAJ4319854.1"/>
    <property type="molecule type" value="Genomic_DNA"/>
</dbReference>
<dbReference type="GO" id="GO:0030681">
    <property type="term" value="C:multimeric ribonuclease P complex"/>
    <property type="evidence" value="ECO:0007669"/>
    <property type="project" value="TreeGrafter"/>
</dbReference>
<dbReference type="InterPro" id="IPR013893">
    <property type="entry name" value="RNase_P_Rpp40"/>
</dbReference>
<evidence type="ECO:0000313" key="2">
    <source>
        <dbReference type="Proteomes" id="UP001140502"/>
    </source>
</evidence>
<dbReference type="OrthoDB" id="63112at2759"/>
<accession>A0A9W8WCF0</accession>
<keyword evidence="2" id="KW-1185">Reference proteome</keyword>
<proteinExistence type="predicted"/>
<dbReference type="PANTHER" id="PTHR15396:SF1">
    <property type="entry name" value="RIBONUCLEASE P PROTEIN SUBUNIT P40"/>
    <property type="match status" value="1"/>
</dbReference>
<dbReference type="GO" id="GO:0001682">
    <property type="term" value="P:tRNA 5'-leader removal"/>
    <property type="evidence" value="ECO:0007669"/>
    <property type="project" value="InterPro"/>
</dbReference>
<organism evidence="1 2">
    <name type="scientific">Fusarium piperis</name>
    <dbReference type="NCBI Taxonomy" id="1435070"/>
    <lineage>
        <taxon>Eukaryota</taxon>
        <taxon>Fungi</taxon>
        <taxon>Dikarya</taxon>
        <taxon>Ascomycota</taxon>
        <taxon>Pezizomycotina</taxon>
        <taxon>Sordariomycetes</taxon>
        <taxon>Hypocreomycetidae</taxon>
        <taxon>Hypocreales</taxon>
        <taxon>Nectriaceae</taxon>
        <taxon>Fusarium</taxon>
        <taxon>Fusarium solani species complex</taxon>
    </lineage>
</organism>
<dbReference type="GO" id="GO:0000447">
    <property type="term" value="P:endonucleolytic cleavage in ITS1 to separate SSU-rRNA from 5.8S rRNA and LSU-rRNA from tricistronic rRNA transcript (SSU-rRNA, 5.8S rRNA, LSU-rRNA)"/>
    <property type="evidence" value="ECO:0007669"/>
    <property type="project" value="TreeGrafter"/>
</dbReference>
<dbReference type="GO" id="GO:0000172">
    <property type="term" value="C:ribonuclease MRP complex"/>
    <property type="evidence" value="ECO:0007669"/>
    <property type="project" value="TreeGrafter"/>
</dbReference>
<dbReference type="PANTHER" id="PTHR15396">
    <property type="entry name" value="RIBONUCLEASE P PROTEIN SUBUNIT P40"/>
    <property type="match status" value="1"/>
</dbReference>
<evidence type="ECO:0000313" key="1">
    <source>
        <dbReference type="EMBL" id="KAJ4319854.1"/>
    </source>
</evidence>
<dbReference type="GO" id="GO:0004526">
    <property type="term" value="F:ribonuclease P activity"/>
    <property type="evidence" value="ECO:0007669"/>
    <property type="project" value="TreeGrafter"/>
</dbReference>
<dbReference type="GO" id="GO:0000171">
    <property type="term" value="F:ribonuclease MRP activity"/>
    <property type="evidence" value="ECO:0007669"/>
    <property type="project" value="TreeGrafter"/>
</dbReference>
<comment type="caution">
    <text evidence="1">The sequence shown here is derived from an EMBL/GenBank/DDBJ whole genome shotgun (WGS) entry which is preliminary data.</text>
</comment>
<gene>
    <name evidence="1" type="ORF">N0V84_006135</name>
</gene>
<protein>
    <submittedName>
        <fullName evidence="1">Uncharacterized protein</fullName>
    </submittedName>
</protein>
<sequence length="357" mass="40288">MFPAAAPSVYQSPKCFVTYGTMGHVDQNQAPHKGKPWSAIISLDFIHKIDLILPAEACDVILEQLNNRQKHPRYSKVIMTLGDVLQGDFYNEYLKKGDILMLSEGKSTVGTLFTLHEGTLTIYLDKETYERAGLVGWPYGAKGGRGSKPRWVVSYNLRDPTMFRGKKGFDRLIYACKTVFNKPTTWLFCNNTETTPNPDPLQRFFPTAFTSSPGISRDFAVVQPSLDVDPEILYNIDREGLEYFATECYEWLSLVRLASPRVEPQDSIDSYLSRYSVPGDTHNNRKVCKLSWQGFVSAQWLHGLLMDVLAACPSEMWFSLSATRFSKSVAGNSDDLTILRPSVAAGKYIMWETKSLE</sequence>
<dbReference type="AlphaFoldDB" id="A0A9W8WCF0"/>
<name>A0A9W8WCF0_9HYPO</name>
<reference evidence="1" key="1">
    <citation type="submission" date="2022-10" db="EMBL/GenBank/DDBJ databases">
        <title>Tapping the CABI collections for fungal endophytes: first genome assemblies for Collariella, Neodidymelliopsis, Ascochyta clinopodiicola, Didymella pomorum, Didymosphaeria variabile, Neocosmospora piperis and Neocucurbitaria cava.</title>
        <authorList>
            <person name="Hill R."/>
        </authorList>
    </citation>
    <scope>NUCLEOTIDE SEQUENCE</scope>
    <source>
        <strain evidence="1">IMI 366586</strain>
    </source>
</reference>
<dbReference type="Proteomes" id="UP001140502">
    <property type="component" value="Unassembled WGS sequence"/>
</dbReference>
<dbReference type="Pfam" id="PF08584">
    <property type="entry name" value="Ribonuc_P_40"/>
    <property type="match status" value="1"/>
</dbReference>